<organism evidence="2 3">
    <name type="scientific">Sanguibacter gelidistatuariae</name>
    <dbReference type="NCBI Taxonomy" id="1814289"/>
    <lineage>
        <taxon>Bacteria</taxon>
        <taxon>Bacillati</taxon>
        <taxon>Actinomycetota</taxon>
        <taxon>Actinomycetes</taxon>
        <taxon>Micrococcales</taxon>
        <taxon>Sanguibacteraceae</taxon>
        <taxon>Sanguibacter</taxon>
    </lineage>
</organism>
<keyword evidence="3" id="KW-1185">Reference proteome</keyword>
<proteinExistence type="predicted"/>
<dbReference type="Proteomes" id="UP000199039">
    <property type="component" value="Unassembled WGS sequence"/>
</dbReference>
<dbReference type="Pfam" id="PF02734">
    <property type="entry name" value="Dak2"/>
    <property type="match status" value="1"/>
</dbReference>
<dbReference type="SMART" id="SM01121">
    <property type="entry name" value="Dak1_2"/>
    <property type="match status" value="1"/>
</dbReference>
<dbReference type="InterPro" id="IPR050270">
    <property type="entry name" value="DegV_domain_contain"/>
</dbReference>
<dbReference type="SUPFAM" id="SSF101473">
    <property type="entry name" value="DhaL-like"/>
    <property type="match status" value="1"/>
</dbReference>
<protein>
    <recommendedName>
        <fullName evidence="1">DhaL domain-containing protein</fullName>
    </recommendedName>
</protein>
<feature type="domain" description="DhaL" evidence="1">
    <location>
        <begin position="19"/>
        <end position="227"/>
    </location>
</feature>
<dbReference type="InterPro" id="IPR004007">
    <property type="entry name" value="DhaL_dom"/>
</dbReference>
<reference evidence="2 3" key="1">
    <citation type="submission" date="2016-09" db="EMBL/GenBank/DDBJ databases">
        <authorList>
            <person name="Capua I."/>
            <person name="De Benedictis P."/>
            <person name="Joannis T."/>
            <person name="Lombin L.H."/>
            <person name="Cattoli G."/>
        </authorList>
    </citation>
    <scope>NUCLEOTIDE SEQUENCE [LARGE SCALE GENOMIC DNA]</scope>
    <source>
        <strain evidence="2 3">ISLP-3</strain>
    </source>
</reference>
<evidence type="ECO:0000313" key="3">
    <source>
        <dbReference type="Proteomes" id="UP000199039"/>
    </source>
</evidence>
<dbReference type="Gene3D" id="1.25.40.340">
    <property type="match status" value="1"/>
</dbReference>
<dbReference type="PANTHER" id="PTHR33434">
    <property type="entry name" value="DEGV DOMAIN-CONTAINING PROTEIN DR_1986-RELATED"/>
    <property type="match status" value="1"/>
</dbReference>
<accession>A0A1G6WGV4</accession>
<evidence type="ECO:0000259" key="1">
    <source>
        <dbReference type="PROSITE" id="PS51480"/>
    </source>
</evidence>
<gene>
    <name evidence="2" type="ORF">SAMN05216410_3640</name>
</gene>
<evidence type="ECO:0000313" key="2">
    <source>
        <dbReference type="EMBL" id="SDD65102.1"/>
    </source>
</evidence>
<sequence length="600" mass="60106">MTTSDDVSSEGGGDLLTVAVVRTWVVLAMELLTAARPVINEANVFPVADSDTGTNLCLTLGDGRDALDALGATAGLDEALRALARGALMGARGNSGIILSEYLRGFALGIAGRAGAGGASAAAVVAGLVEASRCAYDAVGRPREGTILTAATGAARAAAHALEAHSARVAPGAPSPVVGLHHVVDVARAGAQVALERSVKELDVLAAAGVLDAGAYGLVLILDALGLSLDAASASVVSEAAGRITIMDSLAVADAVTHPADAQVAHAHAGVAQADHTASDGEFEVMFVVGHVGADRQEIDTIASTLRERLIQVGDSVVVVGGADESAAAESAETNGTWQVHVHTDHPLAALRVADGWSQRQIVVRSLPNQVAARAHGAQPPHGVVACIASPGLVTDLARSGAVVVLRGTAPIGRDDLRRGALETTAARVTLVPADASTVRQALELAGSVLPGHGLLPGMDVVESVSDLHVVAAMSAWATSQGPGAGEPDTGGAAVPVPVPVPVPAPSLRLAGMRTAVLAVRAVTVDGSDPAALRAGLAEILADVRDGPAAVLTMLVGDLVPVQVTDDLAVAAARRCPGIEIVVLSSGRRSASLVMGVDEQ</sequence>
<dbReference type="STRING" id="1814289.SAMN05216410_3640"/>
<dbReference type="GO" id="GO:0006071">
    <property type="term" value="P:glycerol metabolic process"/>
    <property type="evidence" value="ECO:0007669"/>
    <property type="project" value="InterPro"/>
</dbReference>
<dbReference type="InterPro" id="IPR036117">
    <property type="entry name" value="DhaL_dom_sf"/>
</dbReference>
<dbReference type="Pfam" id="PF21645">
    <property type="entry name" value="FakA-like_M"/>
    <property type="match status" value="1"/>
</dbReference>
<dbReference type="PROSITE" id="PS51480">
    <property type="entry name" value="DHAL"/>
    <property type="match status" value="1"/>
</dbReference>
<dbReference type="InterPro" id="IPR048394">
    <property type="entry name" value="FakA-like_M"/>
</dbReference>
<dbReference type="PANTHER" id="PTHR33434:SF4">
    <property type="entry name" value="PHOSPHATASE PROTEIN"/>
    <property type="match status" value="1"/>
</dbReference>
<dbReference type="GO" id="GO:0004371">
    <property type="term" value="F:glycerone kinase activity"/>
    <property type="evidence" value="ECO:0007669"/>
    <property type="project" value="InterPro"/>
</dbReference>
<dbReference type="AlphaFoldDB" id="A0A1G6WGV4"/>
<dbReference type="InterPro" id="IPR033470">
    <property type="entry name" value="FakA-like_C"/>
</dbReference>
<dbReference type="EMBL" id="FMYH01000009">
    <property type="protein sequence ID" value="SDD65102.1"/>
    <property type="molecule type" value="Genomic_DNA"/>
</dbReference>
<dbReference type="SMART" id="SM01120">
    <property type="entry name" value="Dak2"/>
    <property type="match status" value="1"/>
</dbReference>
<name>A0A1G6WGV4_9MICO</name>